<dbReference type="Pfam" id="PF00817">
    <property type="entry name" value="IMS"/>
    <property type="match status" value="1"/>
</dbReference>
<dbReference type="InterPro" id="IPR043502">
    <property type="entry name" value="DNA/RNA_pol_sf"/>
</dbReference>
<dbReference type="KEGG" id="mpj:MPNE_0634"/>
<dbReference type="Pfam" id="PF11799">
    <property type="entry name" value="IMS_C"/>
    <property type="match status" value="1"/>
</dbReference>
<reference evidence="3 4" key="1">
    <citation type="journal article" date="2010" name="Appl. Environ. Microbiol.">
        <title>Targeted chromosomal knockouts in Mycoplasma pneumoniae.</title>
        <authorList>
            <person name="Krishnakumar R."/>
            <person name="Assad-Garcia N."/>
            <person name="Benders G.A."/>
            <person name="Phan Q."/>
            <person name="Montague M.G."/>
            <person name="Glass J.I."/>
        </authorList>
    </citation>
    <scope>NUCLEOTIDE SEQUENCE [LARGE SCALE GENOMIC DNA]</scope>
    <source>
        <strain evidence="4">ATCC 15531 / DSM 22911 / NBRC 14401 / NCTC 10119 / FH</strain>
    </source>
</reference>
<dbReference type="InterPro" id="IPR050116">
    <property type="entry name" value="DNA_polymerase-Y"/>
</dbReference>
<feature type="domain" description="UmuC" evidence="2">
    <location>
        <begin position="20"/>
        <end position="199"/>
    </location>
</feature>
<dbReference type="CDD" id="cd03586">
    <property type="entry name" value="PolY_Pol_IV_kappa"/>
    <property type="match status" value="1"/>
</dbReference>
<dbReference type="PANTHER" id="PTHR11076">
    <property type="entry name" value="DNA REPAIR POLYMERASE UMUC / TRANSFERASE FAMILY MEMBER"/>
    <property type="match status" value="1"/>
</dbReference>
<accession>A0A0H3DL36</accession>
<gene>
    <name evidence="3" type="ordered locus">MPNE_0634</name>
</gene>
<proteinExistence type="inferred from homology"/>
<dbReference type="HOGENOM" id="CLU_012348_1_1_14"/>
<dbReference type="AlphaFoldDB" id="A0A0H3DL36"/>
<dbReference type="PANTHER" id="PTHR11076:SF33">
    <property type="entry name" value="DNA POLYMERASE KAPPA"/>
    <property type="match status" value="1"/>
</dbReference>
<dbReference type="EMBL" id="CP002077">
    <property type="protein sequence ID" value="ADK87100.1"/>
    <property type="molecule type" value="Genomic_DNA"/>
</dbReference>
<dbReference type="InterPro" id="IPR043128">
    <property type="entry name" value="Rev_trsase/Diguanyl_cyclase"/>
</dbReference>
<evidence type="ECO:0000259" key="2">
    <source>
        <dbReference type="PROSITE" id="PS50173"/>
    </source>
</evidence>
<dbReference type="GO" id="GO:0003684">
    <property type="term" value="F:damaged DNA binding"/>
    <property type="evidence" value="ECO:0007669"/>
    <property type="project" value="InterPro"/>
</dbReference>
<dbReference type="PaxDb" id="722438-MPNE_0634"/>
<dbReference type="Gene3D" id="3.30.70.270">
    <property type="match status" value="1"/>
</dbReference>
<name>A0A0H3DL36_MYCPB</name>
<sequence length="412" mass="47003">MIGTFTYLDPTIQADPNLLFFYFDFDAFFASVEEIENPELKNQPLIVGNRTSRSVVSTCNYLARSYGIKSGMPIAKALELCPQAIFATSHFRNYRKYSAKIFAMIAEQFNLEVHTLSIDEGFVCFRDLSPRKAFSLAKRIQRHVYEQLNFHISIGISNQFTLAKIFSNQAKPFGVKSCFSKEVKRKLWPLPIVELPGIGKRQLDNAFKNNFHKIGDLAKCKDVTLFKRVFGIAWESLHAVALGETYTQSEQDVKSRSIAVSETLEDLNYSSNQLQQKLTSIFNELYARLQLSFQMCKGVVVQLKSNDFIVNSHSQSIKKYTADYQTLLVIVKKLFNRLLMGVGLNIRLIGVSFFGLKNNPSSSRPEGLLFYEYQQAKPKQQTAHFALDQMIYEINQSFGYEIIQRAKKLAAS</sequence>
<dbReference type="GO" id="GO:0006281">
    <property type="term" value="P:DNA repair"/>
    <property type="evidence" value="ECO:0007669"/>
    <property type="project" value="InterPro"/>
</dbReference>
<dbReference type="GO" id="GO:0009432">
    <property type="term" value="P:SOS response"/>
    <property type="evidence" value="ECO:0007669"/>
    <property type="project" value="TreeGrafter"/>
</dbReference>
<dbReference type="SUPFAM" id="SSF100879">
    <property type="entry name" value="Lesion bypass DNA polymerase (Y-family), little finger domain"/>
    <property type="match status" value="1"/>
</dbReference>
<evidence type="ECO:0000256" key="1">
    <source>
        <dbReference type="ARBA" id="ARBA00010945"/>
    </source>
</evidence>
<dbReference type="Gene3D" id="3.40.1170.60">
    <property type="match status" value="1"/>
</dbReference>
<dbReference type="RefSeq" id="WP_014325590.1">
    <property type="nucleotide sequence ID" value="NZ_CP010546.1"/>
</dbReference>
<comment type="similarity">
    <text evidence="1">Belongs to the DNA polymerase type-Y family.</text>
</comment>
<dbReference type="InterPro" id="IPR036775">
    <property type="entry name" value="DNA_pol_Y-fam_lit_finger_sf"/>
</dbReference>
<dbReference type="GO" id="GO:0005829">
    <property type="term" value="C:cytosol"/>
    <property type="evidence" value="ECO:0007669"/>
    <property type="project" value="TreeGrafter"/>
</dbReference>
<dbReference type="PROSITE" id="PS50173">
    <property type="entry name" value="UMUC"/>
    <property type="match status" value="1"/>
</dbReference>
<evidence type="ECO:0000313" key="4">
    <source>
        <dbReference type="Proteomes" id="UP000007756"/>
    </source>
</evidence>
<organism evidence="3 4">
    <name type="scientific">Mycoplasmoides pneumoniae (strain ATCC 15531 / DSM 23978 / CIP 103766 / NBRC 14401 / NCTC 10119 / FH)</name>
    <name type="common">Mycoplasma pneumoniae</name>
    <dbReference type="NCBI Taxonomy" id="722438"/>
    <lineage>
        <taxon>Bacteria</taxon>
        <taxon>Bacillati</taxon>
        <taxon>Mycoplasmatota</taxon>
        <taxon>Mycoplasmoidales</taxon>
        <taxon>Mycoplasmoidaceae</taxon>
        <taxon>Mycoplasmoides</taxon>
    </lineage>
</organism>
<dbReference type="GO" id="GO:0042276">
    <property type="term" value="P:error-prone translesion synthesis"/>
    <property type="evidence" value="ECO:0007669"/>
    <property type="project" value="TreeGrafter"/>
</dbReference>
<dbReference type="Gene3D" id="3.30.1490.100">
    <property type="entry name" value="DNA polymerase, Y-family, little finger domain"/>
    <property type="match status" value="1"/>
</dbReference>
<dbReference type="STRING" id="722438.F539_03050"/>
<dbReference type="eggNOG" id="COG0389">
    <property type="taxonomic scope" value="Bacteria"/>
</dbReference>
<dbReference type="InterPro" id="IPR001126">
    <property type="entry name" value="UmuC"/>
</dbReference>
<dbReference type="InterPro" id="IPR022880">
    <property type="entry name" value="DNApol_IV"/>
</dbReference>
<evidence type="ECO:0000313" key="3">
    <source>
        <dbReference type="EMBL" id="ADK87100.1"/>
    </source>
</evidence>
<dbReference type="InterPro" id="IPR017961">
    <property type="entry name" value="DNA_pol_Y-fam_little_finger"/>
</dbReference>
<dbReference type="GO" id="GO:0003887">
    <property type="term" value="F:DNA-directed DNA polymerase activity"/>
    <property type="evidence" value="ECO:0007669"/>
    <property type="project" value="InterPro"/>
</dbReference>
<dbReference type="SUPFAM" id="SSF56672">
    <property type="entry name" value="DNA/RNA polymerases"/>
    <property type="match status" value="1"/>
</dbReference>
<dbReference type="PATRIC" id="fig|722438.3.peg.611"/>
<dbReference type="GeneID" id="66608781"/>
<dbReference type="Proteomes" id="UP000007756">
    <property type="component" value="Chromosome"/>
</dbReference>
<protein>
    <submittedName>
        <fullName evidence="3">ImpB/MucB/SamB family protein</fullName>
    </submittedName>
</protein>